<feature type="region of interest" description="Disordered" evidence="1">
    <location>
        <begin position="17"/>
        <end position="73"/>
    </location>
</feature>
<name>A0AAV6VBT7_9ARAC</name>
<protein>
    <submittedName>
        <fullName evidence="3">Uncharacterized protein</fullName>
    </submittedName>
</protein>
<comment type="caution">
    <text evidence="3">The sequence shown here is derived from an EMBL/GenBank/DDBJ whole genome shotgun (WGS) entry which is preliminary data.</text>
</comment>
<feature type="transmembrane region" description="Helical" evidence="2">
    <location>
        <begin position="236"/>
        <end position="260"/>
    </location>
</feature>
<keyword evidence="4" id="KW-1185">Reference proteome</keyword>
<feature type="transmembrane region" description="Helical" evidence="2">
    <location>
        <begin position="199"/>
        <end position="224"/>
    </location>
</feature>
<evidence type="ECO:0000256" key="2">
    <source>
        <dbReference type="SAM" id="Phobius"/>
    </source>
</evidence>
<feature type="compositionally biased region" description="Polar residues" evidence="1">
    <location>
        <begin position="17"/>
        <end position="31"/>
    </location>
</feature>
<dbReference type="Proteomes" id="UP000827092">
    <property type="component" value="Unassembled WGS sequence"/>
</dbReference>
<dbReference type="EMBL" id="JAFNEN010000124">
    <property type="protein sequence ID" value="KAG8193348.1"/>
    <property type="molecule type" value="Genomic_DNA"/>
</dbReference>
<dbReference type="AlphaFoldDB" id="A0AAV6VBT7"/>
<keyword evidence="2" id="KW-0472">Membrane</keyword>
<keyword evidence="2" id="KW-1133">Transmembrane helix</keyword>
<evidence type="ECO:0000256" key="1">
    <source>
        <dbReference type="SAM" id="MobiDB-lite"/>
    </source>
</evidence>
<proteinExistence type="predicted"/>
<accession>A0AAV6VBT7</accession>
<evidence type="ECO:0000313" key="4">
    <source>
        <dbReference type="Proteomes" id="UP000827092"/>
    </source>
</evidence>
<reference evidence="3 4" key="1">
    <citation type="journal article" date="2022" name="Nat. Ecol. Evol.">
        <title>A masculinizing supergene underlies an exaggerated male reproductive morph in a spider.</title>
        <authorList>
            <person name="Hendrickx F."/>
            <person name="De Corte Z."/>
            <person name="Sonet G."/>
            <person name="Van Belleghem S.M."/>
            <person name="Kostlbacher S."/>
            <person name="Vangestel C."/>
        </authorList>
    </citation>
    <scope>NUCLEOTIDE SEQUENCE [LARGE SCALE GENOMIC DNA]</scope>
    <source>
        <strain evidence="3">W744_W776</strain>
    </source>
</reference>
<gene>
    <name evidence="3" type="ORF">JTE90_022978</name>
</gene>
<sequence>MDSLDALPSVDYTSLLTISSPNERDGQQSLEAESIKAPQEHIYAQVMSNGPSQEPKPIHNQPEDKRKHLPNVDSNANNIVVHNTYVLKKPAVTYVTSASDVKSPSLDSSEKCPKKFESSKVSKVQAITTTEPKNESSVFSISGRRVVVSTNFKANNALVHEDAKEKESGLLPPNESWQPTVTDSRTEKKRRKLQVCTDCLSLFLFVPGTILCIISPWLLVPVYIIPNFAGTHFSTMIWITCISSALLVFLGCMVGNVVWYKKGHVWKCLLHCGRGPKNHYWGDSLTSPLQTV</sequence>
<organism evidence="3 4">
    <name type="scientific">Oedothorax gibbosus</name>
    <dbReference type="NCBI Taxonomy" id="931172"/>
    <lineage>
        <taxon>Eukaryota</taxon>
        <taxon>Metazoa</taxon>
        <taxon>Ecdysozoa</taxon>
        <taxon>Arthropoda</taxon>
        <taxon>Chelicerata</taxon>
        <taxon>Arachnida</taxon>
        <taxon>Araneae</taxon>
        <taxon>Araneomorphae</taxon>
        <taxon>Entelegynae</taxon>
        <taxon>Araneoidea</taxon>
        <taxon>Linyphiidae</taxon>
        <taxon>Erigoninae</taxon>
        <taxon>Oedothorax</taxon>
    </lineage>
</organism>
<keyword evidence="2" id="KW-0812">Transmembrane</keyword>
<evidence type="ECO:0000313" key="3">
    <source>
        <dbReference type="EMBL" id="KAG8193348.1"/>
    </source>
</evidence>